<protein>
    <submittedName>
        <fullName evidence="2">Uncharacterized protein</fullName>
    </submittedName>
</protein>
<dbReference type="EMBL" id="CP133614">
    <property type="protein sequence ID" value="WMV20231.1"/>
    <property type="molecule type" value="Genomic_DNA"/>
</dbReference>
<evidence type="ECO:0000313" key="3">
    <source>
        <dbReference type="Proteomes" id="UP001234989"/>
    </source>
</evidence>
<evidence type="ECO:0000313" key="2">
    <source>
        <dbReference type="EMBL" id="WMV20231.1"/>
    </source>
</evidence>
<keyword evidence="3" id="KW-1185">Reference proteome</keyword>
<name>A0AAF0QGK8_SOLVR</name>
<proteinExistence type="predicted"/>
<evidence type="ECO:0000256" key="1">
    <source>
        <dbReference type="SAM" id="MobiDB-lite"/>
    </source>
</evidence>
<dbReference type="Proteomes" id="UP001234989">
    <property type="component" value="Chromosome 3"/>
</dbReference>
<organism evidence="2 3">
    <name type="scientific">Solanum verrucosum</name>
    <dbReference type="NCBI Taxonomy" id="315347"/>
    <lineage>
        <taxon>Eukaryota</taxon>
        <taxon>Viridiplantae</taxon>
        <taxon>Streptophyta</taxon>
        <taxon>Embryophyta</taxon>
        <taxon>Tracheophyta</taxon>
        <taxon>Spermatophyta</taxon>
        <taxon>Magnoliopsida</taxon>
        <taxon>eudicotyledons</taxon>
        <taxon>Gunneridae</taxon>
        <taxon>Pentapetalae</taxon>
        <taxon>asterids</taxon>
        <taxon>lamiids</taxon>
        <taxon>Solanales</taxon>
        <taxon>Solanaceae</taxon>
        <taxon>Solanoideae</taxon>
        <taxon>Solaneae</taxon>
        <taxon>Solanum</taxon>
    </lineage>
</organism>
<dbReference type="AlphaFoldDB" id="A0AAF0QGK8"/>
<gene>
    <name evidence="2" type="ORF">MTR67_013616</name>
</gene>
<reference evidence="2" key="1">
    <citation type="submission" date="2023-08" db="EMBL/GenBank/DDBJ databases">
        <title>A de novo genome assembly of Solanum verrucosum Schlechtendal, a Mexican diploid species geographically isolated from the other diploid A-genome species in potato relatives.</title>
        <authorList>
            <person name="Hosaka K."/>
        </authorList>
    </citation>
    <scope>NUCLEOTIDE SEQUENCE</scope>
    <source>
        <tissue evidence="2">Young leaves</tissue>
    </source>
</reference>
<accession>A0AAF0QGK8</accession>
<feature type="region of interest" description="Disordered" evidence="1">
    <location>
        <begin position="1"/>
        <end position="30"/>
    </location>
</feature>
<sequence>MSSVGDGDEHSEHLRVSQTKQAKKKKSRRPIDLEDIAGSISFVPEHINHNTHIFVIAFGIASTTLREPTFTSYSSSTTLIDKPSATPDDDMLALALGQKNRLGRLMIEPDKSLKFVLLSICATYGHHPRTVGQTTARAGGPWFATATPPQSAQKIG</sequence>